<dbReference type="AlphaFoldDB" id="A0A314KMY6"/>
<accession>A0A314KMY6</accession>
<dbReference type="PANTHER" id="PTHR32108">
    <property type="entry name" value="DNA-DIRECTED RNA POLYMERASE SUBUNIT ALPHA"/>
    <property type="match status" value="1"/>
</dbReference>
<dbReference type="EMBL" id="MJEQ01001456">
    <property type="protein sequence ID" value="OIT30653.1"/>
    <property type="molecule type" value="Genomic_DNA"/>
</dbReference>
<evidence type="ECO:0000313" key="2">
    <source>
        <dbReference type="Proteomes" id="UP000187609"/>
    </source>
</evidence>
<dbReference type="PANTHER" id="PTHR32108:SF6">
    <property type="entry name" value="GAG-PRO"/>
    <property type="match status" value="1"/>
</dbReference>
<protein>
    <submittedName>
        <fullName evidence="1">Uncharacterized protein</fullName>
    </submittedName>
</protein>
<name>A0A314KMY6_NICAT</name>
<reference evidence="1" key="1">
    <citation type="submission" date="2016-11" db="EMBL/GenBank/DDBJ databases">
        <title>The genome of Nicotiana attenuata.</title>
        <authorList>
            <person name="Xu S."/>
            <person name="Brockmoeller T."/>
            <person name="Gaquerel E."/>
            <person name="Navarro A."/>
            <person name="Kuhl H."/>
            <person name="Gase K."/>
            <person name="Ling Z."/>
            <person name="Zhou W."/>
            <person name="Kreitzer C."/>
            <person name="Stanke M."/>
            <person name="Tang H."/>
            <person name="Lyons E."/>
            <person name="Pandey P."/>
            <person name="Pandey S.P."/>
            <person name="Timmermann B."/>
            <person name="Baldwin I.T."/>
        </authorList>
    </citation>
    <scope>NUCLEOTIDE SEQUENCE [LARGE SCALE GENOMIC DNA]</scope>
    <source>
        <strain evidence="1">UT</strain>
    </source>
</reference>
<gene>
    <name evidence="1" type="ORF">A4A49_54378</name>
</gene>
<organism evidence="1 2">
    <name type="scientific">Nicotiana attenuata</name>
    <name type="common">Coyote tobacco</name>
    <dbReference type="NCBI Taxonomy" id="49451"/>
    <lineage>
        <taxon>Eukaryota</taxon>
        <taxon>Viridiplantae</taxon>
        <taxon>Streptophyta</taxon>
        <taxon>Embryophyta</taxon>
        <taxon>Tracheophyta</taxon>
        <taxon>Spermatophyta</taxon>
        <taxon>Magnoliopsida</taxon>
        <taxon>eudicotyledons</taxon>
        <taxon>Gunneridae</taxon>
        <taxon>Pentapetalae</taxon>
        <taxon>asterids</taxon>
        <taxon>lamiids</taxon>
        <taxon>Solanales</taxon>
        <taxon>Solanaceae</taxon>
        <taxon>Nicotianoideae</taxon>
        <taxon>Nicotianeae</taxon>
        <taxon>Nicotiana</taxon>
    </lineage>
</organism>
<comment type="caution">
    <text evidence="1">The sequence shown here is derived from an EMBL/GenBank/DDBJ whole genome shotgun (WGS) entry which is preliminary data.</text>
</comment>
<dbReference type="Proteomes" id="UP000187609">
    <property type="component" value="Unassembled WGS sequence"/>
</dbReference>
<dbReference type="Gramene" id="OIT30653">
    <property type="protein sequence ID" value="OIT30653"/>
    <property type="gene ID" value="A4A49_54378"/>
</dbReference>
<sequence>MPKPRPDYERRPHQNFTPLAEPRAQLFKRLMAAGILKPIVPKPIPKWFEGAKYCAYHSGASTHDTESCVSLKHKIQDLTNVKAIQLSLSNGNNPVPYQGNIAINMIATEEEWNHQVDIDFSLPKPISMSDQSFTMQVQEEVFNDDVLVKGVEKLFITAIDKEDMILKMALRPQPFGKPNQR</sequence>
<evidence type="ECO:0000313" key="1">
    <source>
        <dbReference type="EMBL" id="OIT30653.1"/>
    </source>
</evidence>
<proteinExistence type="predicted"/>
<keyword evidence="2" id="KW-1185">Reference proteome</keyword>